<evidence type="ECO:0000259" key="4">
    <source>
        <dbReference type="Pfam" id="PF24850"/>
    </source>
</evidence>
<dbReference type="Pfam" id="PF24850">
    <property type="entry name" value="CC_BshC"/>
    <property type="match status" value="1"/>
</dbReference>
<keyword evidence="1 2" id="KW-0436">Ligase</keyword>
<comment type="similarity">
    <text evidence="2">Belongs to the BshC family.</text>
</comment>
<proteinExistence type="inferred from homology"/>
<gene>
    <name evidence="2 5" type="primary">bshC</name>
    <name evidence="5" type="ORF">H0266_05080</name>
</gene>
<comment type="caution">
    <text evidence="5">The sequence shown here is derived from an EMBL/GenBank/DDBJ whole genome shotgun (WGS) entry which is preliminary data.</text>
</comment>
<dbReference type="HAMAP" id="MF_01867">
    <property type="entry name" value="BshC"/>
    <property type="match status" value="1"/>
</dbReference>
<dbReference type="Proteomes" id="UP000571017">
    <property type="component" value="Unassembled WGS sequence"/>
</dbReference>
<sequence length="541" mass="63148">MRMESIHIEPKQRFFSDYQQAFERVAEQFEYNPHEEGIYHERLTYLQNQTYQREALADVLTEMNTNWDAPSSTFENIEKLRDQKSTVVIAGQQAGLLGGPLYTVHKAISVLQLAKKQEKELGTPVIPVFWIAGEDHDFDEINHVFMKESNRMKKLSINQRPESKVSVSELEIDQHQAEEWMKKVFSAVDETEFTSDLYKQCLVELEKSVSYSDFFARLMYWLLPQSGLLIVDAHSPELRKLESSYFTSMIKHNEQIAQGVYASLQKNKQAGYETLLDSELEDAHLFYHHEGDRVLLMRDEEGRFKGKNNEVFVSEQELLHAAEHHPRCLSNNVVTRPLMQECLFPVLAFIGGPGEINYWSALKPGFQALGLQMPPVIARLSFTLLDRKSNQTLERFNIEGKHAVEHGVSEEKMNWIASQSTPPIDRLSEQVKEEMDRIHKPLREKAADLGPDLESVAEKNFAYIKQHIDYLEKRFQQSLEQKFQQEIDQFDELQWLLHPNGGLQERVWNLIPWVNHYGPDLFERINDHMLSFDRPHYMVYM</sequence>
<name>A0A838CQN8_9BACI</name>
<evidence type="ECO:0000259" key="3">
    <source>
        <dbReference type="Pfam" id="PF10079"/>
    </source>
</evidence>
<dbReference type="NCBIfam" id="TIGR03998">
    <property type="entry name" value="thiol_BshC"/>
    <property type="match status" value="1"/>
</dbReference>
<dbReference type="Pfam" id="PF10079">
    <property type="entry name" value="Rossmann-like_BshC"/>
    <property type="match status" value="1"/>
</dbReference>
<dbReference type="EMBL" id="JACEFG010000001">
    <property type="protein sequence ID" value="MBA2174274.1"/>
    <property type="molecule type" value="Genomic_DNA"/>
</dbReference>
<dbReference type="InterPro" id="IPR011199">
    <property type="entry name" value="Bacillithiol_biosynth_BshC"/>
</dbReference>
<organism evidence="5 6">
    <name type="scientific">Halobacillus locisalis</name>
    <dbReference type="NCBI Taxonomy" id="220753"/>
    <lineage>
        <taxon>Bacteria</taxon>
        <taxon>Bacillati</taxon>
        <taxon>Bacillota</taxon>
        <taxon>Bacilli</taxon>
        <taxon>Bacillales</taxon>
        <taxon>Bacillaceae</taxon>
        <taxon>Halobacillus</taxon>
    </lineage>
</organism>
<dbReference type="EC" id="6.-.-.-" evidence="2"/>
<dbReference type="AlphaFoldDB" id="A0A838CQN8"/>
<evidence type="ECO:0000313" key="5">
    <source>
        <dbReference type="EMBL" id="MBA2174274.1"/>
    </source>
</evidence>
<feature type="domain" description="Bacillithiol biosynthesis BshC C-terminal coiled-coil" evidence="4">
    <location>
        <begin position="382"/>
        <end position="541"/>
    </location>
</feature>
<dbReference type="InterPro" id="IPR055398">
    <property type="entry name" value="Rossmann-like_BshC"/>
</dbReference>
<protein>
    <recommendedName>
        <fullName evidence="2">Putative cysteine ligase BshC</fullName>
        <ecNumber evidence="2">6.-.-.-</ecNumber>
    </recommendedName>
</protein>
<accession>A0A838CQN8</accession>
<dbReference type="RefSeq" id="WP_181471280.1">
    <property type="nucleotide sequence ID" value="NZ_JACEFG010000001.1"/>
</dbReference>
<dbReference type="InterPro" id="IPR055399">
    <property type="entry name" value="CC_BshC"/>
</dbReference>
<keyword evidence="6" id="KW-1185">Reference proteome</keyword>
<evidence type="ECO:0000256" key="2">
    <source>
        <dbReference type="HAMAP-Rule" id="MF_01867"/>
    </source>
</evidence>
<evidence type="ECO:0000256" key="1">
    <source>
        <dbReference type="ARBA" id="ARBA00022598"/>
    </source>
</evidence>
<feature type="domain" description="Bacillithiol biosynthesis BshC N-terminal Rossmann-like" evidence="3">
    <location>
        <begin position="1"/>
        <end position="379"/>
    </location>
</feature>
<evidence type="ECO:0000313" key="6">
    <source>
        <dbReference type="Proteomes" id="UP000571017"/>
    </source>
</evidence>
<dbReference type="PIRSF" id="PIRSF012535">
    <property type="entry name" value="UCP012535"/>
    <property type="match status" value="1"/>
</dbReference>
<dbReference type="GO" id="GO:0016874">
    <property type="term" value="F:ligase activity"/>
    <property type="evidence" value="ECO:0007669"/>
    <property type="project" value="UniProtKB-UniRule"/>
</dbReference>
<comment type="function">
    <text evidence="2">Involved in bacillithiol (BSH) biosynthesis. May catalyze the last step of the pathway, the addition of cysteine to glucosamine malate (GlcN-Mal) to generate BSH.</text>
</comment>
<reference evidence="5 6" key="1">
    <citation type="journal article" date="2004" name="Extremophiles">
        <title>Halobacillus locisalis sp. nov., a halophilic bacterium isolated from a marine solar saltern of the Yellow Sea in Korea.</title>
        <authorList>
            <person name="Yoon J.H."/>
            <person name="Kang K.H."/>
            <person name="Oh T.K."/>
            <person name="Park Y.H."/>
        </authorList>
    </citation>
    <scope>NUCLEOTIDE SEQUENCE [LARGE SCALE GENOMIC DNA]</scope>
    <source>
        <strain evidence="5 6">KCTC 3788</strain>
    </source>
</reference>